<dbReference type="Proteomes" id="UP000480350">
    <property type="component" value="Unassembled WGS sequence"/>
</dbReference>
<reference evidence="2 3" key="2">
    <citation type="submission" date="2020-03" db="EMBL/GenBank/DDBJ databases">
        <title>Kangsaoukella pontilimi gen. nov., sp. nov., a new member of the family Rhodobacteraceae isolated from a tidal mudflat.</title>
        <authorList>
            <person name="Kim I.S."/>
        </authorList>
    </citation>
    <scope>NUCLEOTIDE SEQUENCE [LARGE SCALE GENOMIC DNA]</scope>
    <source>
        <strain evidence="2 3">GH1-50</strain>
    </source>
</reference>
<reference evidence="2 3" key="1">
    <citation type="submission" date="2019-12" db="EMBL/GenBank/DDBJ databases">
        <authorList>
            <person name="Lee S.D."/>
        </authorList>
    </citation>
    <scope>NUCLEOTIDE SEQUENCE [LARGE SCALE GENOMIC DNA]</scope>
    <source>
        <strain evidence="2 3">GH1-50</strain>
    </source>
</reference>
<keyword evidence="1" id="KW-0732">Signal</keyword>
<evidence type="ECO:0000313" key="2">
    <source>
        <dbReference type="EMBL" id="MXQ07261.1"/>
    </source>
</evidence>
<dbReference type="EMBL" id="WUPT01000001">
    <property type="protein sequence ID" value="MXQ07261.1"/>
    <property type="molecule type" value="Genomic_DNA"/>
</dbReference>
<dbReference type="PROSITE" id="PS51257">
    <property type="entry name" value="PROKAR_LIPOPROTEIN"/>
    <property type="match status" value="1"/>
</dbReference>
<evidence type="ECO:0008006" key="4">
    <source>
        <dbReference type="Google" id="ProtNLM"/>
    </source>
</evidence>
<feature type="signal peptide" evidence="1">
    <location>
        <begin position="1"/>
        <end position="15"/>
    </location>
</feature>
<gene>
    <name evidence="2" type="ORF">GQ651_05320</name>
</gene>
<evidence type="ECO:0000313" key="3">
    <source>
        <dbReference type="Proteomes" id="UP000480350"/>
    </source>
</evidence>
<dbReference type="RefSeq" id="WP_160763142.1">
    <property type="nucleotide sequence ID" value="NZ_WUPT01000001.1"/>
</dbReference>
<feature type="chain" id="PRO_5028835687" description="3D (Asp-Asp-Asp) domain-containing protein" evidence="1">
    <location>
        <begin position="16"/>
        <end position="170"/>
    </location>
</feature>
<dbReference type="AlphaFoldDB" id="A0A7C9J223"/>
<proteinExistence type="predicted"/>
<accession>A0A7C9J223</accession>
<organism evidence="2 3">
    <name type="scientific">Kangsaoukella pontilimi</name>
    <dbReference type="NCBI Taxonomy" id="2691042"/>
    <lineage>
        <taxon>Bacteria</taxon>
        <taxon>Pseudomonadati</taxon>
        <taxon>Pseudomonadota</taxon>
        <taxon>Alphaproteobacteria</taxon>
        <taxon>Rhodobacterales</taxon>
        <taxon>Paracoccaceae</taxon>
        <taxon>Kangsaoukella</taxon>
    </lineage>
</organism>
<evidence type="ECO:0000256" key="1">
    <source>
        <dbReference type="SAM" id="SignalP"/>
    </source>
</evidence>
<sequence length="170" mass="18308">MKKAILGLFALAAMAACTPVPQTAEEMRSVVKSGAFMSDFQSHKISRSYSAVASSIRQGTEKCFNRNIQTRSSYSPGPGMAPVMQVMNLYYSAKPRSTGSRMEVPVHRRNGNGKPVFGMEQQGIFYLIDVAPASGGTQIDLYGGKMGYGAMNKAVLSWARGGAIRCPDLV</sequence>
<comment type="caution">
    <text evidence="2">The sequence shown here is derived from an EMBL/GenBank/DDBJ whole genome shotgun (WGS) entry which is preliminary data.</text>
</comment>
<name>A0A7C9J223_9RHOB</name>
<keyword evidence="3" id="KW-1185">Reference proteome</keyword>
<protein>
    <recommendedName>
        <fullName evidence="4">3D (Asp-Asp-Asp) domain-containing protein</fullName>
    </recommendedName>
</protein>